<keyword evidence="3" id="KW-1185">Reference proteome</keyword>
<dbReference type="Proteomes" id="UP001358586">
    <property type="component" value="Chromosome 12"/>
</dbReference>
<feature type="compositionally biased region" description="Polar residues" evidence="1">
    <location>
        <begin position="30"/>
        <end position="69"/>
    </location>
</feature>
<sequence>MVVLPRMTRLGQPSHPLPYQPPSPELEPYSTSLGPYLSQYSTPPSLYSPQYSTPPDSYPLQNSTHPGSSSSMAFEAYDFSFMFPIPPHTGEENIDHRNNPQT</sequence>
<gene>
    <name evidence="2" type="ORF">PVK06_043204</name>
</gene>
<comment type="caution">
    <text evidence="2">The sequence shown here is derived from an EMBL/GenBank/DDBJ whole genome shotgun (WGS) entry which is preliminary data.</text>
</comment>
<organism evidence="2 3">
    <name type="scientific">Gossypium arboreum</name>
    <name type="common">Tree cotton</name>
    <name type="synonym">Gossypium nanking</name>
    <dbReference type="NCBI Taxonomy" id="29729"/>
    <lineage>
        <taxon>Eukaryota</taxon>
        <taxon>Viridiplantae</taxon>
        <taxon>Streptophyta</taxon>
        <taxon>Embryophyta</taxon>
        <taxon>Tracheophyta</taxon>
        <taxon>Spermatophyta</taxon>
        <taxon>Magnoliopsida</taxon>
        <taxon>eudicotyledons</taxon>
        <taxon>Gunneridae</taxon>
        <taxon>Pentapetalae</taxon>
        <taxon>rosids</taxon>
        <taxon>malvids</taxon>
        <taxon>Malvales</taxon>
        <taxon>Malvaceae</taxon>
        <taxon>Malvoideae</taxon>
        <taxon>Gossypium</taxon>
    </lineage>
</organism>
<evidence type="ECO:0000313" key="3">
    <source>
        <dbReference type="Proteomes" id="UP001358586"/>
    </source>
</evidence>
<proteinExistence type="predicted"/>
<feature type="region of interest" description="Disordered" evidence="1">
    <location>
        <begin position="1"/>
        <end position="69"/>
    </location>
</feature>
<protein>
    <submittedName>
        <fullName evidence="2">Uncharacterized protein</fullName>
    </submittedName>
</protein>
<evidence type="ECO:0000256" key="1">
    <source>
        <dbReference type="SAM" id="MobiDB-lite"/>
    </source>
</evidence>
<evidence type="ECO:0000313" key="2">
    <source>
        <dbReference type="EMBL" id="KAK5775326.1"/>
    </source>
</evidence>
<feature type="compositionally biased region" description="Pro residues" evidence="1">
    <location>
        <begin position="15"/>
        <end position="25"/>
    </location>
</feature>
<name>A0ABR0MMU3_GOSAR</name>
<accession>A0ABR0MMU3</accession>
<dbReference type="EMBL" id="JARKNE010000012">
    <property type="protein sequence ID" value="KAK5775326.1"/>
    <property type="molecule type" value="Genomic_DNA"/>
</dbReference>
<reference evidence="2 3" key="1">
    <citation type="submission" date="2023-03" db="EMBL/GenBank/DDBJ databases">
        <title>WGS of Gossypium arboreum.</title>
        <authorList>
            <person name="Yu D."/>
        </authorList>
    </citation>
    <scope>NUCLEOTIDE SEQUENCE [LARGE SCALE GENOMIC DNA]</scope>
    <source>
        <tissue evidence="2">Leaf</tissue>
    </source>
</reference>